<reference evidence="2 3" key="1">
    <citation type="submission" date="2020-05" db="EMBL/GenBank/DDBJ databases">
        <title>Complete genome of Clostridium estertheticum subspecies estertheticum, isolated from Vacuum packed lamb meat from New Zealand imported to Switzerland.</title>
        <authorList>
            <person name="Wambui J."/>
            <person name="Stevens M.J.A."/>
            <person name="Stephan R."/>
        </authorList>
    </citation>
    <scope>NUCLEOTIDE SEQUENCE [LARGE SCALE GENOMIC DNA]</scope>
    <source>
        <strain evidence="2 3">CEST001</strain>
    </source>
</reference>
<dbReference type="Proteomes" id="UP000531659">
    <property type="component" value="Unassembled WGS sequence"/>
</dbReference>
<proteinExistence type="predicted"/>
<organism evidence="2 3">
    <name type="scientific">Clostridium estertheticum</name>
    <dbReference type="NCBI Taxonomy" id="238834"/>
    <lineage>
        <taxon>Bacteria</taxon>
        <taxon>Bacillati</taxon>
        <taxon>Bacillota</taxon>
        <taxon>Clostridia</taxon>
        <taxon>Eubacteriales</taxon>
        <taxon>Clostridiaceae</taxon>
        <taxon>Clostridium</taxon>
    </lineage>
</organism>
<name>A0A7Y3WUN1_9CLOT</name>
<evidence type="ECO:0000313" key="3">
    <source>
        <dbReference type="Proteomes" id="UP000531659"/>
    </source>
</evidence>
<dbReference type="Pfam" id="PF09823">
    <property type="entry name" value="DUF2357"/>
    <property type="match status" value="1"/>
</dbReference>
<accession>A0A7Y3WUN1</accession>
<evidence type="ECO:0000313" key="2">
    <source>
        <dbReference type="EMBL" id="NNU78346.1"/>
    </source>
</evidence>
<sequence>MITKKVTLDIKENRFVKFILITIINNIDSFLRKKRINRLCLIEFNSSVWLLKLLERYAYI</sequence>
<gene>
    <name evidence="2" type="ORF">HLQ16_20755</name>
</gene>
<protein>
    <submittedName>
        <fullName evidence="2">DUF2357 domain-containing protein</fullName>
    </submittedName>
</protein>
<dbReference type="AlphaFoldDB" id="A0A7Y3WUN1"/>
<feature type="domain" description="DUF2357" evidence="1">
    <location>
        <begin position="3"/>
        <end position="32"/>
    </location>
</feature>
<evidence type="ECO:0000259" key="1">
    <source>
        <dbReference type="Pfam" id="PF09823"/>
    </source>
</evidence>
<comment type="caution">
    <text evidence="2">The sequence shown here is derived from an EMBL/GenBank/DDBJ whole genome shotgun (WGS) entry which is preliminary data.</text>
</comment>
<dbReference type="InterPro" id="IPR018633">
    <property type="entry name" value="DUF2357"/>
</dbReference>
<dbReference type="RefSeq" id="WP_171298916.1">
    <property type="nucleotide sequence ID" value="NZ_JABEYB010000022.1"/>
</dbReference>
<dbReference type="EMBL" id="JABEYB010000022">
    <property type="protein sequence ID" value="NNU78346.1"/>
    <property type="molecule type" value="Genomic_DNA"/>
</dbReference>